<feature type="transmembrane region" description="Helical" evidence="2">
    <location>
        <begin position="60"/>
        <end position="88"/>
    </location>
</feature>
<reference evidence="4" key="1">
    <citation type="journal article" date="2019" name="bioRxiv">
        <title>Genome diversification in globally distributed novel marine Proteobacteria is linked to environmental adaptation.</title>
        <authorList>
            <person name="Zhou Z."/>
            <person name="Tran P.Q."/>
            <person name="Kieft K."/>
            <person name="Anantharaman K."/>
        </authorList>
    </citation>
    <scope>NUCLEOTIDE SEQUENCE [LARGE SCALE GENOMIC DNA]</scope>
</reference>
<accession>A0A7J4GQQ2</accession>
<proteinExistence type="predicted"/>
<evidence type="ECO:0000313" key="3">
    <source>
        <dbReference type="EMBL" id="HIF36976.1"/>
    </source>
</evidence>
<keyword evidence="2" id="KW-0472">Membrane</keyword>
<evidence type="ECO:0000256" key="2">
    <source>
        <dbReference type="SAM" id="Phobius"/>
    </source>
</evidence>
<dbReference type="Proteomes" id="UP000585802">
    <property type="component" value="Unassembled WGS sequence"/>
</dbReference>
<dbReference type="EMBL" id="DUCX01000015">
    <property type="protein sequence ID" value="HIF36976.1"/>
    <property type="molecule type" value="Genomic_DNA"/>
</dbReference>
<feature type="region of interest" description="Disordered" evidence="1">
    <location>
        <begin position="1"/>
        <end position="26"/>
    </location>
</feature>
<dbReference type="AlphaFoldDB" id="A0A7J4GQQ2"/>
<keyword evidence="2" id="KW-1133">Transmembrane helix</keyword>
<protein>
    <submittedName>
        <fullName evidence="3">Uncharacterized protein</fullName>
    </submittedName>
</protein>
<feature type="transmembrane region" description="Helical" evidence="2">
    <location>
        <begin position="27"/>
        <end position="48"/>
    </location>
</feature>
<organism evidence="3 4">
    <name type="scientific">Marine Group III euryarchaeote</name>
    <dbReference type="NCBI Taxonomy" id="2173149"/>
    <lineage>
        <taxon>Archaea</taxon>
        <taxon>Methanobacteriati</taxon>
        <taxon>Thermoplasmatota</taxon>
        <taxon>Thermoplasmata</taxon>
        <taxon>Candidatus Thermoprofundales</taxon>
    </lineage>
</organism>
<sequence>MEKNTSLSESYKAPKEVDLTDSSKGGAGTFALTVLAVGIGLTVIGMFFMDIYASEDGSLWFYVLGLGIGALGVLVLLIWALGMFVWSIDAT</sequence>
<evidence type="ECO:0000256" key="1">
    <source>
        <dbReference type="SAM" id="MobiDB-lite"/>
    </source>
</evidence>
<evidence type="ECO:0000313" key="4">
    <source>
        <dbReference type="Proteomes" id="UP000585802"/>
    </source>
</evidence>
<gene>
    <name evidence="3" type="ORF">EYQ70_00935</name>
</gene>
<name>A0A7J4GQQ2_9ARCH</name>
<keyword evidence="2" id="KW-0812">Transmembrane</keyword>
<comment type="caution">
    <text evidence="3">The sequence shown here is derived from an EMBL/GenBank/DDBJ whole genome shotgun (WGS) entry which is preliminary data.</text>
</comment>